<feature type="binding site" evidence="11">
    <location>
        <position position="44"/>
    </location>
    <ligand>
        <name>substrate</name>
    </ligand>
</feature>
<keyword evidence="5 11" id="KW-0963">Cytoplasm</keyword>
<dbReference type="SUPFAM" id="SSF51395">
    <property type="entry name" value="FMN-linked oxidoreductases"/>
    <property type="match status" value="1"/>
</dbReference>
<feature type="binding site" evidence="11">
    <location>
        <position position="20"/>
    </location>
    <ligand>
        <name>FMN</name>
        <dbReference type="ChEBI" id="CHEBI:58210"/>
    </ligand>
</feature>
<keyword evidence="14" id="KW-1185">Reference proteome</keyword>
<evidence type="ECO:0000256" key="8">
    <source>
        <dbReference type="ARBA" id="ARBA00022975"/>
    </source>
</evidence>
<keyword evidence="8 11" id="KW-0665">Pyrimidine biosynthesis</keyword>
<dbReference type="InterPro" id="IPR001295">
    <property type="entry name" value="Dihydroorotate_DH_CS"/>
</dbReference>
<dbReference type="InterPro" id="IPR013785">
    <property type="entry name" value="Aldolase_TIM"/>
</dbReference>
<feature type="binding site" evidence="11">
    <location>
        <begin position="262"/>
        <end position="263"/>
    </location>
    <ligand>
        <name>FMN</name>
        <dbReference type="ChEBI" id="CHEBI:58210"/>
    </ligand>
</feature>
<evidence type="ECO:0000256" key="2">
    <source>
        <dbReference type="ARBA" id="ARBA00004725"/>
    </source>
</evidence>
<proteinExistence type="inferred from homology"/>
<evidence type="ECO:0000256" key="3">
    <source>
        <dbReference type="ARBA" id="ARBA00008008"/>
    </source>
</evidence>
<feature type="active site" description="Nucleophile" evidence="11">
    <location>
        <position position="127"/>
    </location>
</feature>
<dbReference type="PANTHER" id="PTHR48109">
    <property type="entry name" value="DIHYDROOROTATE DEHYDROGENASE (QUINONE), MITOCHONDRIAL-RELATED"/>
    <property type="match status" value="1"/>
</dbReference>
<dbReference type="KEGG" id="tav:G4V39_04685"/>
<dbReference type="InterPro" id="IPR024920">
    <property type="entry name" value="Dihydroorotate_DH_1"/>
</dbReference>
<dbReference type="HAMAP" id="MF_00224">
    <property type="entry name" value="DHO_dh_type1"/>
    <property type="match status" value="1"/>
</dbReference>
<feature type="binding site" evidence="11">
    <location>
        <position position="162"/>
    </location>
    <ligand>
        <name>FMN</name>
        <dbReference type="ChEBI" id="CHEBI:58210"/>
    </ligand>
</feature>
<dbReference type="InterPro" id="IPR049622">
    <property type="entry name" value="Dihydroorotate_DH_I"/>
</dbReference>
<evidence type="ECO:0000256" key="4">
    <source>
        <dbReference type="ARBA" id="ARBA00011669"/>
    </source>
</evidence>
<evidence type="ECO:0000256" key="11">
    <source>
        <dbReference type="HAMAP-Rule" id="MF_00224"/>
    </source>
</evidence>
<keyword evidence="7 11" id="KW-0288">FMN</keyword>
<keyword evidence="10" id="KW-0520">NAD</keyword>
<evidence type="ECO:0000259" key="12">
    <source>
        <dbReference type="Pfam" id="PF01180"/>
    </source>
</evidence>
<gene>
    <name evidence="11" type="primary">pyrD</name>
    <name evidence="13" type="ORF">G4V39_04685</name>
</gene>
<dbReference type="EMBL" id="CP048877">
    <property type="protein sequence ID" value="QIJ72848.1"/>
    <property type="molecule type" value="Genomic_DNA"/>
</dbReference>
<dbReference type="InterPro" id="IPR012135">
    <property type="entry name" value="Dihydroorotate_DH_1_2"/>
</dbReference>
<comment type="catalytic activity">
    <reaction evidence="11">
        <text>(S)-dihydroorotate + A = orotate + AH2</text>
        <dbReference type="Rhea" id="RHEA:18073"/>
        <dbReference type="ChEBI" id="CHEBI:13193"/>
        <dbReference type="ChEBI" id="CHEBI:17499"/>
        <dbReference type="ChEBI" id="CHEBI:30839"/>
        <dbReference type="ChEBI" id="CHEBI:30864"/>
    </reaction>
</comment>
<keyword evidence="9 11" id="KW-0560">Oxidoreductase</keyword>
<dbReference type="PIRSF" id="PIRSF000164">
    <property type="entry name" value="DHO_oxidase"/>
    <property type="match status" value="1"/>
</dbReference>
<feature type="binding site" evidence="11">
    <location>
        <begin position="44"/>
        <end position="45"/>
    </location>
    <ligand>
        <name>FMN</name>
        <dbReference type="ChEBI" id="CHEBI:58210"/>
    </ligand>
</feature>
<dbReference type="GO" id="GO:0005737">
    <property type="term" value="C:cytoplasm"/>
    <property type="evidence" value="ECO:0007669"/>
    <property type="project" value="UniProtKB-SubCell"/>
</dbReference>
<dbReference type="NCBIfam" id="NF005574">
    <property type="entry name" value="PRK07259.1"/>
    <property type="match status" value="1"/>
</dbReference>
<dbReference type="Pfam" id="PF01180">
    <property type="entry name" value="DHO_dh"/>
    <property type="match status" value="1"/>
</dbReference>
<dbReference type="EC" id="1.3.-.-" evidence="11"/>
<accession>A0A6G7PZH7</accession>
<evidence type="ECO:0000256" key="1">
    <source>
        <dbReference type="ARBA" id="ARBA00004496"/>
    </source>
</evidence>
<evidence type="ECO:0000256" key="9">
    <source>
        <dbReference type="ARBA" id="ARBA00023002"/>
    </source>
</evidence>
<dbReference type="UniPathway" id="UPA00070"/>
<evidence type="ECO:0000256" key="10">
    <source>
        <dbReference type="ARBA" id="ARBA00023027"/>
    </source>
</evidence>
<name>A0A6G7PZH7_9BACT</name>
<evidence type="ECO:0000256" key="6">
    <source>
        <dbReference type="ARBA" id="ARBA00022630"/>
    </source>
</evidence>
<reference evidence="13 14" key="1">
    <citation type="submission" date="2020-02" db="EMBL/GenBank/DDBJ databases">
        <title>Genome analysis of Thermosulfuriphilus ammonigenes ST65T, an anaerobic thermophilic chemolithoautotrophic bacterium isolated from a deep-sea hydrothermal vent.</title>
        <authorList>
            <person name="Slobodkina G."/>
            <person name="Allioux M."/>
            <person name="Merkel A."/>
            <person name="Alain K."/>
            <person name="Jebbar M."/>
            <person name="Slobodkin A."/>
        </authorList>
    </citation>
    <scope>NUCLEOTIDE SEQUENCE [LARGE SCALE GENOMIC DNA]</scope>
    <source>
        <strain evidence="13 14">ST65</strain>
    </source>
</reference>
<evidence type="ECO:0000256" key="7">
    <source>
        <dbReference type="ARBA" id="ARBA00022643"/>
    </source>
</evidence>
<feature type="binding site" evidence="11">
    <location>
        <begin position="189"/>
        <end position="190"/>
    </location>
    <ligand>
        <name>substrate</name>
    </ligand>
</feature>
<feature type="binding site" evidence="11">
    <location>
        <position position="188"/>
    </location>
    <ligand>
        <name>FMN</name>
        <dbReference type="ChEBI" id="CHEBI:58210"/>
    </ligand>
</feature>
<feature type="binding site" evidence="11">
    <location>
        <position position="214"/>
    </location>
    <ligand>
        <name>FMN</name>
        <dbReference type="ChEBI" id="CHEBI:58210"/>
    </ligand>
</feature>
<feature type="binding site" evidence="11">
    <location>
        <position position="124"/>
    </location>
    <ligand>
        <name>substrate</name>
    </ligand>
</feature>
<evidence type="ECO:0000256" key="5">
    <source>
        <dbReference type="ARBA" id="ARBA00022490"/>
    </source>
</evidence>
<comment type="subcellular location">
    <subcellularLocation>
        <location evidence="1 11">Cytoplasm</location>
    </subcellularLocation>
</comment>
<dbReference type="PANTHER" id="PTHR48109:SF1">
    <property type="entry name" value="DIHYDROOROTATE DEHYDROGENASE (FUMARATE)"/>
    <property type="match status" value="1"/>
</dbReference>
<comment type="function">
    <text evidence="11">Catalyzes the conversion of dihydroorotate to orotate.</text>
</comment>
<dbReference type="GO" id="GO:0006207">
    <property type="term" value="P:'de novo' pyrimidine nucleobase biosynthetic process"/>
    <property type="evidence" value="ECO:0007669"/>
    <property type="project" value="InterPro"/>
</dbReference>
<feature type="binding site" evidence="11">
    <location>
        <begin position="240"/>
        <end position="241"/>
    </location>
    <ligand>
        <name>FMN</name>
        <dbReference type="ChEBI" id="CHEBI:58210"/>
    </ligand>
</feature>
<keyword evidence="6 11" id="KW-0285">Flavoprotein</keyword>
<dbReference type="AlphaFoldDB" id="A0A6G7PZH7"/>
<protein>
    <recommendedName>
        <fullName evidence="11">Dihydroorotate dehydrogenase</fullName>
        <shortName evidence="11">DHOD</shortName>
        <shortName evidence="11">DHODase</shortName>
        <shortName evidence="11">DHOdehase</shortName>
        <ecNumber evidence="11">1.3.-.-</ecNumber>
    </recommendedName>
</protein>
<sequence length="301" mass="31480">MDLSTELAGLRLKNPVLLASGTWGYGQELSQYLDLSLFGALVTKGISLEPRPGNPPPRLVETPCGLINAIGLENPGLKAFATKIIPYLRRFKVPLIANIFGESPEEYVTLTAELSSLVDAIEVNVSCPNVKRGGLLFGSEPAELARLVEKVCQAASVPVIVKLPPKTLGIGELAQVCEAAGAAALSLINTVPAMAIDLHRRGSRLGVISGGLSGPVIKPIALKLVYEVVKAVKIPVIGIGGITCATDVAEFLILGARAVQIGTANLISPRAGSRILQDLPPLLSELGVSSVSQLIGSFRSE</sequence>
<dbReference type="InterPro" id="IPR005720">
    <property type="entry name" value="Dihydroorotate_DH_cat"/>
</dbReference>
<comment type="subunit">
    <text evidence="4">Heterotetramer of 2 PyrK and 2 PyrD type B subunits.</text>
</comment>
<dbReference type="InterPro" id="IPR050074">
    <property type="entry name" value="DHO_dehydrogenase"/>
</dbReference>
<dbReference type="Proteomes" id="UP000502179">
    <property type="component" value="Chromosome"/>
</dbReference>
<comment type="similarity">
    <text evidence="3 11">Belongs to the dihydroorotate dehydrogenase family. Type 1 subfamily.</text>
</comment>
<feature type="binding site" evidence="11">
    <location>
        <position position="124"/>
    </location>
    <ligand>
        <name>FMN</name>
        <dbReference type="ChEBI" id="CHEBI:58210"/>
    </ligand>
</feature>
<dbReference type="CDD" id="cd04740">
    <property type="entry name" value="DHOD_1B_like"/>
    <property type="match status" value="1"/>
</dbReference>
<evidence type="ECO:0000313" key="13">
    <source>
        <dbReference type="EMBL" id="QIJ72848.1"/>
    </source>
</evidence>
<comment type="pathway">
    <text evidence="2 11">Pyrimidine metabolism; UMP biosynthesis via de novo pathway.</text>
</comment>
<dbReference type="FunFam" id="3.20.20.70:FF:000027">
    <property type="entry name" value="Dihydropyrimidine dehydrogenase [NADP(+)]"/>
    <property type="match status" value="1"/>
</dbReference>
<dbReference type="GO" id="GO:0004152">
    <property type="term" value="F:dihydroorotate dehydrogenase activity"/>
    <property type="evidence" value="ECO:0007669"/>
    <property type="project" value="UniProtKB-UniRule"/>
</dbReference>
<dbReference type="PROSITE" id="PS00911">
    <property type="entry name" value="DHODEHASE_1"/>
    <property type="match status" value="1"/>
</dbReference>
<feature type="binding site" evidence="11">
    <location>
        <position position="98"/>
    </location>
    <ligand>
        <name>FMN</name>
        <dbReference type="ChEBI" id="CHEBI:58210"/>
    </ligand>
</feature>
<dbReference type="Gene3D" id="3.20.20.70">
    <property type="entry name" value="Aldolase class I"/>
    <property type="match status" value="1"/>
</dbReference>
<evidence type="ECO:0000313" key="14">
    <source>
        <dbReference type="Proteomes" id="UP000502179"/>
    </source>
</evidence>
<organism evidence="13 14">
    <name type="scientific">Thermosulfuriphilus ammonigenes</name>
    <dbReference type="NCBI Taxonomy" id="1936021"/>
    <lineage>
        <taxon>Bacteria</taxon>
        <taxon>Pseudomonadati</taxon>
        <taxon>Thermodesulfobacteriota</taxon>
        <taxon>Thermodesulfobacteria</taxon>
        <taxon>Thermodesulfobacteriales</taxon>
        <taxon>Thermodesulfobacteriaceae</taxon>
        <taxon>Thermosulfuriphilus</taxon>
    </lineage>
</organism>
<dbReference type="InterPro" id="IPR033888">
    <property type="entry name" value="DHOD_1B"/>
</dbReference>
<comment type="cofactor">
    <cofactor evidence="11">
        <name>FMN</name>
        <dbReference type="ChEBI" id="CHEBI:58210"/>
    </cofactor>
    <text evidence="11">Binds 1 FMN per subunit.</text>
</comment>
<feature type="binding site" evidence="11">
    <location>
        <begin position="68"/>
        <end position="72"/>
    </location>
    <ligand>
        <name>substrate</name>
    </ligand>
</feature>
<feature type="domain" description="Dihydroorotate dehydrogenase catalytic" evidence="12">
    <location>
        <begin position="3"/>
        <end position="281"/>
    </location>
</feature>
<dbReference type="GO" id="GO:0044205">
    <property type="term" value="P:'de novo' UMP biosynthetic process"/>
    <property type="evidence" value="ECO:0007669"/>
    <property type="project" value="UniProtKB-UniRule"/>
</dbReference>
<dbReference type="NCBIfam" id="TIGR01037">
    <property type="entry name" value="pyrD_sub1_fam"/>
    <property type="match status" value="1"/>
</dbReference>